<feature type="transmembrane region" description="Helical" evidence="2">
    <location>
        <begin position="12"/>
        <end position="36"/>
    </location>
</feature>
<organism evidence="3 4">
    <name type="scientific">Faucicola osloensis</name>
    <name type="common">Moraxella osloensis</name>
    <dbReference type="NCBI Taxonomy" id="34062"/>
    <lineage>
        <taxon>Bacteria</taxon>
        <taxon>Pseudomonadati</taxon>
        <taxon>Pseudomonadota</taxon>
        <taxon>Gammaproteobacteria</taxon>
        <taxon>Moraxellales</taxon>
        <taxon>Moraxellaceae</taxon>
        <taxon>Faucicola</taxon>
    </lineage>
</organism>
<reference evidence="3 4" key="1">
    <citation type="submission" date="2017-12" db="EMBL/GenBank/DDBJ databases">
        <title>Phylogenetic diversity of female urinary microbiome.</title>
        <authorList>
            <person name="Thomas-White K."/>
            <person name="Wolfe A.J."/>
        </authorList>
    </citation>
    <scope>NUCLEOTIDE SEQUENCE [LARGE SCALE GENOMIC DNA]</scope>
    <source>
        <strain evidence="3 4">UMB0416</strain>
    </source>
</reference>
<protein>
    <recommendedName>
        <fullName evidence="5">SPOR domain-containing protein</fullName>
    </recommendedName>
</protein>
<evidence type="ECO:0008006" key="5">
    <source>
        <dbReference type="Google" id="ProtNLM"/>
    </source>
</evidence>
<feature type="compositionally biased region" description="Basic and acidic residues" evidence="1">
    <location>
        <begin position="289"/>
        <end position="317"/>
    </location>
</feature>
<accession>A0A2I1RGZ7</accession>
<dbReference type="InterPro" id="IPR036680">
    <property type="entry name" value="SPOR-like_sf"/>
</dbReference>
<dbReference type="AlphaFoldDB" id="A0A2I1RGZ7"/>
<gene>
    <name evidence="3" type="ORF">CYJ96_08435</name>
</gene>
<keyword evidence="2" id="KW-1133">Transmembrane helix</keyword>
<sequence length="328" mass="36567">MVHSLSTLYRSWAFKVTTWLILAAIAGGLTVMVWIASAVKPAKSAVKAASNTNQNQDPTALLLVKPPEELHTEVRPIKFDAVIRDMRNYPKEFKDSRFIKANNGKWTVQVMNVVEHEVVTDYLNSRDDRDKFNYFRIVDAHNQKRFVVTYGVFGSVQEAVGAAKVVNFNLPKDVKAFPEEFKVYAPQMDEYEVTPPLRDVGKTAAREVKLTSTPKLLPAPKAKVDRQPQPATTPPAEPKRMAPKTSIEKSANPQETLSIQEGKVIAESDNHNASNAPRSEPKVINSKNDNADVKPKQTHSKPAEEKPKPKDSARDSMGELIKQKSQGN</sequence>
<feature type="compositionally biased region" description="Polar residues" evidence="1">
    <location>
        <begin position="248"/>
        <end position="259"/>
    </location>
</feature>
<comment type="caution">
    <text evidence="3">The sequence shown here is derived from an EMBL/GenBank/DDBJ whole genome shotgun (WGS) entry which is preliminary data.</text>
</comment>
<name>A0A2I1RGZ7_FAUOS</name>
<evidence type="ECO:0000313" key="3">
    <source>
        <dbReference type="EMBL" id="PKZ68403.1"/>
    </source>
</evidence>
<dbReference type="Gene3D" id="3.30.70.1070">
    <property type="entry name" value="Sporulation related repeat"/>
    <property type="match status" value="1"/>
</dbReference>
<evidence type="ECO:0000313" key="4">
    <source>
        <dbReference type="Proteomes" id="UP000234914"/>
    </source>
</evidence>
<feature type="region of interest" description="Disordered" evidence="1">
    <location>
        <begin position="210"/>
        <end position="328"/>
    </location>
</feature>
<dbReference type="RefSeq" id="WP_101964667.1">
    <property type="nucleotide sequence ID" value="NZ_PKJS01000010.1"/>
</dbReference>
<dbReference type="EMBL" id="PKJS01000010">
    <property type="protein sequence ID" value="PKZ68403.1"/>
    <property type="molecule type" value="Genomic_DNA"/>
</dbReference>
<evidence type="ECO:0000256" key="1">
    <source>
        <dbReference type="SAM" id="MobiDB-lite"/>
    </source>
</evidence>
<proteinExistence type="predicted"/>
<evidence type="ECO:0000256" key="2">
    <source>
        <dbReference type="SAM" id="Phobius"/>
    </source>
</evidence>
<dbReference type="Proteomes" id="UP000234914">
    <property type="component" value="Unassembled WGS sequence"/>
</dbReference>
<keyword evidence="2" id="KW-0812">Transmembrane</keyword>
<dbReference type="GO" id="GO:0042834">
    <property type="term" value="F:peptidoglycan binding"/>
    <property type="evidence" value="ECO:0007669"/>
    <property type="project" value="InterPro"/>
</dbReference>
<keyword evidence="2" id="KW-0472">Membrane</keyword>